<keyword evidence="2" id="KW-0472">Membrane</keyword>
<evidence type="ECO:0000313" key="4">
    <source>
        <dbReference type="EMBL" id="MDQ7906781.1"/>
    </source>
</evidence>
<reference evidence="4 5" key="1">
    <citation type="submission" date="2023-08" db="EMBL/GenBank/DDBJ databases">
        <title>Phytohabitans sansha sp. nov., isolated from marine sediment.</title>
        <authorList>
            <person name="Zhao Y."/>
            <person name="Yi K."/>
        </authorList>
    </citation>
    <scope>NUCLEOTIDE SEQUENCE [LARGE SCALE GENOMIC DNA]</scope>
    <source>
        <strain evidence="4 5">ZYX-F-186</strain>
    </source>
</reference>
<protein>
    <submittedName>
        <fullName evidence="4">DUF4190 domain-containing protein</fullName>
    </submittedName>
</protein>
<keyword evidence="2" id="KW-1133">Transmembrane helix</keyword>
<evidence type="ECO:0000256" key="2">
    <source>
        <dbReference type="SAM" id="Phobius"/>
    </source>
</evidence>
<accession>A0ABU0ZI96</accession>
<evidence type="ECO:0000313" key="5">
    <source>
        <dbReference type="Proteomes" id="UP001230908"/>
    </source>
</evidence>
<feature type="compositionally biased region" description="Low complexity" evidence="1">
    <location>
        <begin position="9"/>
        <end position="35"/>
    </location>
</feature>
<dbReference type="Proteomes" id="UP001230908">
    <property type="component" value="Unassembled WGS sequence"/>
</dbReference>
<dbReference type="RefSeq" id="WP_308714055.1">
    <property type="nucleotide sequence ID" value="NZ_JAVHUY010000017.1"/>
</dbReference>
<feature type="transmembrane region" description="Helical" evidence="2">
    <location>
        <begin position="100"/>
        <end position="128"/>
    </location>
</feature>
<dbReference type="EMBL" id="JAVHUY010000017">
    <property type="protein sequence ID" value="MDQ7906781.1"/>
    <property type="molecule type" value="Genomic_DNA"/>
</dbReference>
<gene>
    <name evidence="4" type="ORF">RB614_19885</name>
</gene>
<feature type="region of interest" description="Disordered" evidence="1">
    <location>
        <begin position="1"/>
        <end position="35"/>
    </location>
</feature>
<feature type="transmembrane region" description="Helical" evidence="2">
    <location>
        <begin position="56"/>
        <end position="80"/>
    </location>
</feature>
<proteinExistence type="predicted"/>
<dbReference type="Pfam" id="PF13828">
    <property type="entry name" value="DUF4190"/>
    <property type="match status" value="1"/>
</dbReference>
<keyword evidence="2" id="KW-0812">Transmembrane</keyword>
<dbReference type="InterPro" id="IPR025241">
    <property type="entry name" value="DUF4190"/>
</dbReference>
<sequence>MTYQQPGNWSDPSWPPQQGQQDPGSPVSGQPIPQGYAAPMYPGYAPYPPSPPTNGMAIASLVCSLAGLATCISAPVGAILGHIARKQIRERGEGGDGLALAGIIVGWILTGLLVLLIAFYVVIIIIAINSESGTTY</sequence>
<feature type="domain" description="DUF4190" evidence="3">
    <location>
        <begin position="56"/>
        <end position="116"/>
    </location>
</feature>
<name>A0ABU0ZI96_9ACTN</name>
<comment type="caution">
    <text evidence="4">The sequence shown here is derived from an EMBL/GenBank/DDBJ whole genome shotgun (WGS) entry which is preliminary data.</text>
</comment>
<evidence type="ECO:0000256" key="1">
    <source>
        <dbReference type="SAM" id="MobiDB-lite"/>
    </source>
</evidence>
<organism evidence="4 5">
    <name type="scientific">Phytohabitans maris</name>
    <dbReference type="NCBI Taxonomy" id="3071409"/>
    <lineage>
        <taxon>Bacteria</taxon>
        <taxon>Bacillati</taxon>
        <taxon>Actinomycetota</taxon>
        <taxon>Actinomycetes</taxon>
        <taxon>Micromonosporales</taxon>
        <taxon>Micromonosporaceae</taxon>
    </lineage>
</organism>
<evidence type="ECO:0000259" key="3">
    <source>
        <dbReference type="Pfam" id="PF13828"/>
    </source>
</evidence>
<keyword evidence="5" id="KW-1185">Reference proteome</keyword>